<dbReference type="Proteomes" id="UP000601108">
    <property type="component" value="Unassembled WGS sequence"/>
</dbReference>
<evidence type="ECO:0000313" key="2">
    <source>
        <dbReference type="Proteomes" id="UP000601108"/>
    </source>
</evidence>
<evidence type="ECO:0000313" key="1">
    <source>
        <dbReference type="EMBL" id="GGX07017.1"/>
    </source>
</evidence>
<reference evidence="1 2" key="1">
    <citation type="journal article" date="2014" name="Int. J. Syst. Evol. Microbiol.">
        <title>Complete genome sequence of Corynebacterium casei LMG S-19264T (=DSM 44701T), isolated from a smear-ripened cheese.</title>
        <authorList>
            <consortium name="US DOE Joint Genome Institute (JGI-PGF)"/>
            <person name="Walter F."/>
            <person name="Albersmeier A."/>
            <person name="Kalinowski J."/>
            <person name="Ruckert C."/>
        </authorList>
    </citation>
    <scope>NUCLEOTIDE SEQUENCE [LARGE SCALE GENOMIC DNA]</scope>
    <source>
        <strain evidence="1 2">KCTC 12285</strain>
    </source>
</reference>
<comment type="caution">
    <text evidence="1">The sequence shown here is derived from an EMBL/GenBank/DDBJ whole genome shotgun (WGS) entry which is preliminary data.</text>
</comment>
<gene>
    <name evidence="1" type="ORF">GCM10007384_05630</name>
</gene>
<dbReference type="RefSeq" id="WP_027411818.1">
    <property type="nucleotide sequence ID" value="NZ_BMWS01000003.1"/>
</dbReference>
<proteinExistence type="predicted"/>
<organism evidence="1 2">
    <name type="scientific">Aquimarina muelleri</name>
    <dbReference type="NCBI Taxonomy" id="279356"/>
    <lineage>
        <taxon>Bacteria</taxon>
        <taxon>Pseudomonadati</taxon>
        <taxon>Bacteroidota</taxon>
        <taxon>Flavobacteriia</taxon>
        <taxon>Flavobacteriales</taxon>
        <taxon>Flavobacteriaceae</taxon>
        <taxon>Aquimarina</taxon>
    </lineage>
</organism>
<name>A0A918JTJ4_9FLAO</name>
<dbReference type="AlphaFoldDB" id="A0A918JTJ4"/>
<protein>
    <submittedName>
        <fullName evidence="1">Uncharacterized protein</fullName>
    </submittedName>
</protein>
<accession>A0A918JTJ4</accession>
<keyword evidence="2" id="KW-1185">Reference proteome</keyword>
<dbReference type="EMBL" id="BMWS01000003">
    <property type="protein sequence ID" value="GGX07017.1"/>
    <property type="molecule type" value="Genomic_DNA"/>
</dbReference>
<sequence>MSIKKNEAHYRFMNEVLKTLHLEPNIFFYDVVQKEPYEVLIYNWINKLYQNGKNREETIEYIYRARRLFILRTYAAPKY</sequence>